<evidence type="ECO:0000313" key="2">
    <source>
        <dbReference type="Proteomes" id="UP000504611"/>
    </source>
</evidence>
<dbReference type="Proteomes" id="UP000504611">
    <property type="component" value="Unplaced"/>
</dbReference>
<feature type="compositionally biased region" description="Basic and acidic residues" evidence="1">
    <location>
        <begin position="169"/>
        <end position="180"/>
    </location>
</feature>
<proteinExistence type="predicted"/>
<sequence>MFNLDRFRYDKKTTKDNEEDSGSQSPESEKENKPAKMKPVKDQTKSNARGVVFEEVLTIDLEEDELISETKNKTLARKFKNPIGKSSKNVASDHTDDEDCELKEKTDRLLEMFPQLTRTQVLEVIKNTSTLDGAAAECILRFGDKEAPDQGRKRKQDGSGSSQDSGEDQPSKKNRPLEVR</sequence>
<feature type="compositionally biased region" description="Basic and acidic residues" evidence="1">
    <location>
        <begin position="142"/>
        <end position="151"/>
    </location>
</feature>
<dbReference type="KEGG" id="ncc:104947622"/>
<dbReference type="GeneID" id="104947622"/>
<feature type="region of interest" description="Disordered" evidence="1">
    <location>
        <begin position="80"/>
        <end position="99"/>
    </location>
</feature>
<keyword evidence="2" id="KW-1185">Reference proteome</keyword>
<dbReference type="AlphaFoldDB" id="A0A6I9NCA9"/>
<feature type="compositionally biased region" description="Basic and acidic residues" evidence="1">
    <location>
        <begin position="27"/>
        <end position="44"/>
    </location>
</feature>
<accession>A0A6I9NCA9</accession>
<evidence type="ECO:0000256" key="1">
    <source>
        <dbReference type="SAM" id="MobiDB-lite"/>
    </source>
</evidence>
<feature type="region of interest" description="Disordered" evidence="1">
    <location>
        <begin position="142"/>
        <end position="180"/>
    </location>
</feature>
<feature type="region of interest" description="Disordered" evidence="1">
    <location>
        <begin position="1"/>
        <end position="46"/>
    </location>
</feature>
<dbReference type="RefSeq" id="XP_010771970.1">
    <property type="nucleotide sequence ID" value="XM_010773668.1"/>
</dbReference>
<reference evidence="3" key="1">
    <citation type="submission" date="2025-08" db="UniProtKB">
        <authorList>
            <consortium name="RefSeq"/>
        </authorList>
    </citation>
    <scope>IDENTIFICATION</scope>
    <source>
        <tissue evidence="3">Muscle</tissue>
    </source>
</reference>
<organism evidence="2 3">
    <name type="scientific">Notothenia coriiceps</name>
    <name type="common">black rockcod</name>
    <dbReference type="NCBI Taxonomy" id="8208"/>
    <lineage>
        <taxon>Eukaryota</taxon>
        <taxon>Metazoa</taxon>
        <taxon>Chordata</taxon>
        <taxon>Craniata</taxon>
        <taxon>Vertebrata</taxon>
        <taxon>Euteleostomi</taxon>
        <taxon>Actinopterygii</taxon>
        <taxon>Neopterygii</taxon>
        <taxon>Teleostei</taxon>
        <taxon>Neoteleostei</taxon>
        <taxon>Acanthomorphata</taxon>
        <taxon>Eupercaria</taxon>
        <taxon>Perciformes</taxon>
        <taxon>Notothenioidei</taxon>
        <taxon>Nototheniidae</taxon>
        <taxon>Notothenia</taxon>
    </lineage>
</organism>
<gene>
    <name evidence="3" type="primary">LOC104947622</name>
</gene>
<feature type="compositionally biased region" description="Basic and acidic residues" evidence="1">
    <location>
        <begin position="1"/>
        <end position="16"/>
    </location>
</feature>
<evidence type="ECO:0000313" key="3">
    <source>
        <dbReference type="RefSeq" id="XP_010771970.1"/>
    </source>
</evidence>
<name>A0A6I9NCA9_9TELE</name>
<protein>
    <submittedName>
        <fullName evidence="3">SWI/SNF-related matrix-associated actin-dependent regulator of chromatin subfamily A containing DEAD/H box 1A-like</fullName>
    </submittedName>
</protein>